<reference evidence="4" key="1">
    <citation type="journal article" date="2010" name="Nature">
        <title>The Amphimedon queenslandica genome and the evolution of animal complexity.</title>
        <authorList>
            <person name="Srivastava M."/>
            <person name="Simakov O."/>
            <person name="Chapman J."/>
            <person name="Fahey B."/>
            <person name="Gauthier M.E."/>
            <person name="Mitros T."/>
            <person name="Richards G.S."/>
            <person name="Conaco C."/>
            <person name="Dacre M."/>
            <person name="Hellsten U."/>
            <person name="Larroux C."/>
            <person name="Putnam N.H."/>
            <person name="Stanke M."/>
            <person name="Adamska M."/>
            <person name="Darling A."/>
            <person name="Degnan S.M."/>
            <person name="Oakley T.H."/>
            <person name="Plachetzki D.C."/>
            <person name="Zhai Y."/>
            <person name="Adamski M."/>
            <person name="Calcino A."/>
            <person name="Cummins S.F."/>
            <person name="Goodstein D.M."/>
            <person name="Harris C."/>
            <person name="Jackson D.J."/>
            <person name="Leys S.P."/>
            <person name="Shu S."/>
            <person name="Woodcroft B.J."/>
            <person name="Vervoort M."/>
            <person name="Kosik K.S."/>
            <person name="Manning G."/>
            <person name="Degnan B.M."/>
            <person name="Rokhsar D.S."/>
        </authorList>
    </citation>
    <scope>NUCLEOTIDE SEQUENCE [LARGE SCALE GENOMIC DNA]</scope>
</reference>
<dbReference type="RefSeq" id="XP_019864152.1">
    <property type="nucleotide sequence ID" value="XM_020008593.1"/>
</dbReference>
<dbReference type="FunFam" id="4.10.410.10:FF:000020">
    <property type="entry name" value="Collagen, type VI, alpha 3"/>
    <property type="match status" value="1"/>
</dbReference>
<dbReference type="InterPro" id="IPR002223">
    <property type="entry name" value="Kunitz_BPTI"/>
</dbReference>
<organism evidence="3 4">
    <name type="scientific">Amphimedon queenslandica</name>
    <name type="common">Sponge</name>
    <dbReference type="NCBI Taxonomy" id="400682"/>
    <lineage>
        <taxon>Eukaryota</taxon>
        <taxon>Metazoa</taxon>
        <taxon>Porifera</taxon>
        <taxon>Demospongiae</taxon>
        <taxon>Heteroscleromorpha</taxon>
        <taxon>Haplosclerida</taxon>
        <taxon>Niphatidae</taxon>
        <taxon>Amphimedon</taxon>
    </lineage>
</organism>
<keyword evidence="1" id="KW-1015">Disulfide bond</keyword>
<protein>
    <recommendedName>
        <fullName evidence="2">BPTI/Kunitz inhibitor domain-containing protein</fullName>
    </recommendedName>
</protein>
<dbReference type="Gene3D" id="4.10.410.10">
    <property type="entry name" value="Pancreatic trypsin inhibitor Kunitz domain"/>
    <property type="match status" value="1"/>
</dbReference>
<proteinExistence type="predicted"/>
<name>A0AAN0K4A8_AMPQE</name>
<evidence type="ECO:0000259" key="2">
    <source>
        <dbReference type="PROSITE" id="PS50279"/>
    </source>
</evidence>
<feature type="domain" description="BPTI/Kunitz inhibitor" evidence="2">
    <location>
        <begin position="47"/>
        <end position="97"/>
    </location>
</feature>
<dbReference type="InterPro" id="IPR020901">
    <property type="entry name" value="Prtase_inh_Kunz-CS"/>
</dbReference>
<dbReference type="SMART" id="SM00131">
    <property type="entry name" value="KU"/>
    <property type="match status" value="1"/>
</dbReference>
<dbReference type="GO" id="GO:0004867">
    <property type="term" value="F:serine-type endopeptidase inhibitor activity"/>
    <property type="evidence" value="ECO:0007669"/>
    <property type="project" value="InterPro"/>
</dbReference>
<dbReference type="AlphaFoldDB" id="A0AAN0K4A8"/>
<dbReference type="PROSITE" id="PS50279">
    <property type="entry name" value="BPTI_KUNITZ_2"/>
    <property type="match status" value="1"/>
</dbReference>
<dbReference type="PANTHER" id="PTHR46751:SF1">
    <property type="entry name" value="WAP FOUR-DISULFIDE CORE DOMAIN PROTEIN 6A"/>
    <property type="match status" value="1"/>
</dbReference>
<dbReference type="PANTHER" id="PTHR46751">
    <property type="entry name" value="EPPIN"/>
    <property type="match status" value="1"/>
</dbReference>
<dbReference type="EnsemblMetazoa" id="XM_020008593.1">
    <property type="protein sequence ID" value="XP_019864152.1"/>
    <property type="gene ID" value="LOC109593565"/>
</dbReference>
<sequence>MSCSTDLCETSSCEGYDNPLCEIDSCSNCNVKHFDGLRDVTNQCGICDLPKESGPCFAYFERWYYNGRSGLCEKFIYGGCRGNNNNFMTLSNCLQTCAEGDKTCPGGVKIVECYSDPCVNSHCPNYEDAVCIPNH</sequence>
<dbReference type="InterPro" id="IPR051388">
    <property type="entry name" value="Serpin_venom_toxin"/>
</dbReference>
<dbReference type="Pfam" id="PF00014">
    <property type="entry name" value="Kunitz_BPTI"/>
    <property type="match status" value="1"/>
</dbReference>
<evidence type="ECO:0000256" key="1">
    <source>
        <dbReference type="ARBA" id="ARBA00023157"/>
    </source>
</evidence>
<dbReference type="PRINTS" id="PR00759">
    <property type="entry name" value="BASICPTASE"/>
</dbReference>
<reference evidence="3" key="2">
    <citation type="submission" date="2024-06" db="UniProtKB">
        <authorList>
            <consortium name="EnsemblMetazoa"/>
        </authorList>
    </citation>
    <scope>IDENTIFICATION</scope>
</reference>
<evidence type="ECO:0000313" key="3">
    <source>
        <dbReference type="EnsemblMetazoa" id="XP_019864152.1"/>
    </source>
</evidence>
<dbReference type="Proteomes" id="UP000007879">
    <property type="component" value="Unassembled WGS sequence"/>
</dbReference>
<dbReference type="SUPFAM" id="SSF57362">
    <property type="entry name" value="BPTI-like"/>
    <property type="match status" value="1"/>
</dbReference>
<keyword evidence="4" id="KW-1185">Reference proteome</keyword>
<dbReference type="KEGG" id="aqu:109593565"/>
<accession>A0AAN0K4A8</accession>
<dbReference type="PROSITE" id="PS00280">
    <property type="entry name" value="BPTI_KUNITZ_1"/>
    <property type="match status" value="1"/>
</dbReference>
<dbReference type="GeneID" id="109593565"/>
<evidence type="ECO:0000313" key="4">
    <source>
        <dbReference type="Proteomes" id="UP000007879"/>
    </source>
</evidence>
<dbReference type="CDD" id="cd00109">
    <property type="entry name" value="Kunitz-type"/>
    <property type="match status" value="1"/>
</dbReference>
<dbReference type="InterPro" id="IPR036880">
    <property type="entry name" value="Kunitz_BPTI_sf"/>
</dbReference>